<dbReference type="EMBL" id="BPVZ01000101">
    <property type="protein sequence ID" value="GKV33557.1"/>
    <property type="molecule type" value="Genomic_DNA"/>
</dbReference>
<feature type="region of interest" description="Disordered" evidence="1">
    <location>
        <begin position="1"/>
        <end position="71"/>
    </location>
</feature>
<dbReference type="Proteomes" id="UP001054252">
    <property type="component" value="Unassembled WGS sequence"/>
</dbReference>
<keyword evidence="3" id="KW-1185">Reference proteome</keyword>
<protein>
    <submittedName>
        <fullName evidence="2">Uncharacterized protein</fullName>
    </submittedName>
</protein>
<comment type="caution">
    <text evidence="2">The sequence shown here is derived from an EMBL/GenBank/DDBJ whole genome shotgun (WGS) entry which is preliminary data.</text>
</comment>
<sequence length="71" mass="7513">MDEGTGNAQVPKIPCQGTLRDLSKKSQDHSLIPIEQGDSEANDLDCGTSIHTNDNLVPFPNGGNSALIAEH</sequence>
<gene>
    <name evidence="2" type="ORF">SLEP1_g42051</name>
</gene>
<dbReference type="AlphaFoldDB" id="A0AAV5L8U5"/>
<organism evidence="2 3">
    <name type="scientific">Rubroshorea leprosula</name>
    <dbReference type="NCBI Taxonomy" id="152421"/>
    <lineage>
        <taxon>Eukaryota</taxon>
        <taxon>Viridiplantae</taxon>
        <taxon>Streptophyta</taxon>
        <taxon>Embryophyta</taxon>
        <taxon>Tracheophyta</taxon>
        <taxon>Spermatophyta</taxon>
        <taxon>Magnoliopsida</taxon>
        <taxon>eudicotyledons</taxon>
        <taxon>Gunneridae</taxon>
        <taxon>Pentapetalae</taxon>
        <taxon>rosids</taxon>
        <taxon>malvids</taxon>
        <taxon>Malvales</taxon>
        <taxon>Dipterocarpaceae</taxon>
        <taxon>Rubroshorea</taxon>
    </lineage>
</organism>
<reference evidence="2 3" key="1">
    <citation type="journal article" date="2021" name="Commun. Biol.">
        <title>The genome of Shorea leprosula (Dipterocarpaceae) highlights the ecological relevance of drought in aseasonal tropical rainforests.</title>
        <authorList>
            <person name="Ng K.K.S."/>
            <person name="Kobayashi M.J."/>
            <person name="Fawcett J.A."/>
            <person name="Hatakeyama M."/>
            <person name="Paape T."/>
            <person name="Ng C.H."/>
            <person name="Ang C.C."/>
            <person name="Tnah L.H."/>
            <person name="Lee C.T."/>
            <person name="Nishiyama T."/>
            <person name="Sese J."/>
            <person name="O'Brien M.J."/>
            <person name="Copetti D."/>
            <person name="Mohd Noor M.I."/>
            <person name="Ong R.C."/>
            <person name="Putra M."/>
            <person name="Sireger I.Z."/>
            <person name="Indrioko S."/>
            <person name="Kosugi Y."/>
            <person name="Izuno A."/>
            <person name="Isagi Y."/>
            <person name="Lee S.L."/>
            <person name="Shimizu K.K."/>
        </authorList>
    </citation>
    <scope>NUCLEOTIDE SEQUENCE [LARGE SCALE GENOMIC DNA]</scope>
    <source>
        <strain evidence="2">214</strain>
    </source>
</reference>
<accession>A0AAV5L8U5</accession>
<evidence type="ECO:0000256" key="1">
    <source>
        <dbReference type="SAM" id="MobiDB-lite"/>
    </source>
</evidence>
<evidence type="ECO:0000313" key="3">
    <source>
        <dbReference type="Proteomes" id="UP001054252"/>
    </source>
</evidence>
<proteinExistence type="predicted"/>
<name>A0AAV5L8U5_9ROSI</name>
<evidence type="ECO:0000313" key="2">
    <source>
        <dbReference type="EMBL" id="GKV33557.1"/>
    </source>
</evidence>